<organism evidence="1 2">
    <name type="scientific">Aspergillus oryzae</name>
    <name type="common">Yellow koji mold</name>
    <dbReference type="NCBI Taxonomy" id="5062"/>
    <lineage>
        <taxon>Eukaryota</taxon>
        <taxon>Fungi</taxon>
        <taxon>Dikarya</taxon>
        <taxon>Ascomycota</taxon>
        <taxon>Pezizomycotina</taxon>
        <taxon>Eurotiomycetes</taxon>
        <taxon>Eurotiomycetidae</taxon>
        <taxon>Eurotiales</taxon>
        <taxon>Aspergillaceae</taxon>
        <taxon>Aspergillus</taxon>
        <taxon>Aspergillus subgen. Circumdati</taxon>
    </lineage>
</organism>
<accession>A0AAN5BT71</accession>
<name>A0AAN5BT71_ASPOZ</name>
<dbReference type="Proteomes" id="UP001165205">
    <property type="component" value="Unassembled WGS sequence"/>
</dbReference>
<gene>
    <name evidence="1" type="ORF">Aory04_000177500</name>
</gene>
<dbReference type="AlphaFoldDB" id="A0AAN5BT71"/>
<evidence type="ECO:0000313" key="2">
    <source>
        <dbReference type="Proteomes" id="UP001165205"/>
    </source>
</evidence>
<dbReference type="EMBL" id="BSYA01000012">
    <property type="protein sequence ID" value="GMG24556.1"/>
    <property type="molecule type" value="Genomic_DNA"/>
</dbReference>
<proteinExistence type="predicted"/>
<sequence length="91" mass="10264">MKRVVDKIIPNMPPFILDIRVTRPSIRGPALKVPRTDATKDDKFVAPTPITEKLYGGAEKIWDRVREMPTSHAIQLVKRSTAQRTGGEAKR</sequence>
<protein>
    <submittedName>
        <fullName evidence="1">Unnamed protein product</fullName>
    </submittedName>
</protein>
<evidence type="ECO:0000313" key="1">
    <source>
        <dbReference type="EMBL" id="GMG24556.1"/>
    </source>
</evidence>
<comment type="caution">
    <text evidence="1">The sequence shown here is derived from an EMBL/GenBank/DDBJ whole genome shotgun (WGS) entry which is preliminary data.</text>
</comment>
<reference evidence="1" key="1">
    <citation type="submission" date="2023-04" db="EMBL/GenBank/DDBJ databases">
        <title>Aspergillus oryzae NBRC 4228.</title>
        <authorList>
            <person name="Ichikawa N."/>
            <person name="Sato H."/>
            <person name="Tonouchi N."/>
        </authorList>
    </citation>
    <scope>NUCLEOTIDE SEQUENCE</scope>
    <source>
        <strain evidence="1">NBRC 4228</strain>
    </source>
</reference>